<proteinExistence type="predicted"/>
<protein>
    <submittedName>
        <fullName evidence="1">Uncharacterized protein</fullName>
    </submittedName>
</protein>
<evidence type="ECO:0000313" key="1">
    <source>
        <dbReference type="EMBL" id="KFN44252.1"/>
    </source>
</evidence>
<reference evidence="1 2" key="1">
    <citation type="submission" date="2013-09" db="EMBL/GenBank/DDBJ databases">
        <title>Genome sequencing of Arenimonas metalli.</title>
        <authorList>
            <person name="Chen F."/>
            <person name="Wang G."/>
        </authorList>
    </citation>
    <scope>NUCLEOTIDE SEQUENCE [LARGE SCALE GENOMIC DNA]</scope>
    <source>
        <strain evidence="1 2">CF5-1</strain>
    </source>
</reference>
<keyword evidence="2" id="KW-1185">Reference proteome</keyword>
<dbReference type="EMBL" id="AVCK01000036">
    <property type="protein sequence ID" value="KFN44252.1"/>
    <property type="molecule type" value="Genomic_DNA"/>
</dbReference>
<comment type="caution">
    <text evidence="1">The sequence shown here is derived from an EMBL/GenBank/DDBJ whole genome shotgun (WGS) entry which is preliminary data.</text>
</comment>
<dbReference type="AlphaFoldDB" id="A0A091AY92"/>
<dbReference type="RefSeq" id="WP_034213844.1">
    <property type="nucleotide sequence ID" value="NZ_AVCK01000036.1"/>
</dbReference>
<sequence>MKFIPLPVLQIARAFGLVRGLRTVRVPAGRRMRWAVAVQVLGRWRVVRQPQINSPYVMVPDSHYTPRPLLFPRLGDVRSFLDRQGL</sequence>
<evidence type="ECO:0000313" key="2">
    <source>
        <dbReference type="Proteomes" id="UP000029393"/>
    </source>
</evidence>
<organism evidence="1 2">
    <name type="scientific">Arenimonas metalli CF5-1</name>
    <dbReference type="NCBI Taxonomy" id="1384056"/>
    <lineage>
        <taxon>Bacteria</taxon>
        <taxon>Pseudomonadati</taxon>
        <taxon>Pseudomonadota</taxon>
        <taxon>Gammaproteobacteria</taxon>
        <taxon>Lysobacterales</taxon>
        <taxon>Lysobacteraceae</taxon>
        <taxon>Arenimonas</taxon>
    </lineage>
</organism>
<name>A0A091AY92_9GAMM</name>
<accession>A0A091AY92</accession>
<dbReference type="OrthoDB" id="9958399at2"/>
<gene>
    <name evidence="1" type="ORF">N787_13725</name>
</gene>
<dbReference type="Proteomes" id="UP000029393">
    <property type="component" value="Unassembled WGS sequence"/>
</dbReference>